<reference evidence="1 2" key="1">
    <citation type="submission" date="2022-11" db="EMBL/GenBank/DDBJ databases">
        <title>Haliovirga abyssi gen. nov., sp. nov., a mesophilic fermentative bacterium isolated from the Iheya North hydrothermal field and the proposal of Haliovirgaceae fam. nov.</title>
        <authorList>
            <person name="Miyazaki U."/>
            <person name="Tame A."/>
            <person name="Miyazaki J."/>
            <person name="Takai K."/>
            <person name="Sawayama S."/>
            <person name="Kitajima M."/>
            <person name="Okamoto A."/>
            <person name="Nakagawa S."/>
        </authorList>
    </citation>
    <scope>NUCLEOTIDE SEQUENCE [LARGE SCALE GENOMIC DNA]</scope>
    <source>
        <strain evidence="1 2">IC12</strain>
    </source>
</reference>
<accession>A0AAU9DXW1</accession>
<name>A0AAU9DXW1_9FUSO</name>
<evidence type="ECO:0000313" key="1">
    <source>
        <dbReference type="EMBL" id="BDU51346.1"/>
    </source>
</evidence>
<evidence type="ECO:0008006" key="3">
    <source>
        <dbReference type="Google" id="ProtNLM"/>
    </source>
</evidence>
<dbReference type="RefSeq" id="WP_307904231.1">
    <property type="nucleotide sequence ID" value="NZ_AP027059.1"/>
</dbReference>
<gene>
    <name evidence="1" type="ORF">HLVA_19150</name>
</gene>
<protein>
    <recommendedName>
        <fullName evidence="3">UspA domain-containing protein</fullName>
    </recommendedName>
</protein>
<dbReference type="KEGG" id="haby:HLVA_19150"/>
<dbReference type="EMBL" id="AP027059">
    <property type="protein sequence ID" value="BDU51346.1"/>
    <property type="molecule type" value="Genomic_DNA"/>
</dbReference>
<dbReference type="Gene3D" id="3.40.50.12370">
    <property type="match status" value="1"/>
</dbReference>
<dbReference type="Proteomes" id="UP001321582">
    <property type="component" value="Chromosome"/>
</dbReference>
<evidence type="ECO:0000313" key="2">
    <source>
        <dbReference type="Proteomes" id="UP001321582"/>
    </source>
</evidence>
<keyword evidence="2" id="KW-1185">Reference proteome</keyword>
<dbReference type="AlphaFoldDB" id="A0AAU9DXW1"/>
<proteinExistence type="predicted"/>
<sequence length="254" mass="29198">MFNKIVLFFRNEEGSESLINYGKKLQEKYKLRVEGLYVKDVNKYDIIPAGVEGMIMDTSSNYIIKEWEEIEVKTSQAIKEKFLKEFGPAKFSIVEGLTVESAIKKLNSADILITTKKEIIDSEIKALLRVHEKPIILIPEKGDFGLDNVVFADDLEEKSNKSIFSFLNIFSDVVRLDILYIKEEDDDLELKEYFNISKKGYKEVRLGVKDSIEFINEKDMLIMGNLKHFFSFEKIVGDLGAKLLENSKIPVFIG</sequence>
<organism evidence="1 2">
    <name type="scientific">Haliovirga abyssi</name>
    <dbReference type="NCBI Taxonomy" id="2996794"/>
    <lineage>
        <taxon>Bacteria</taxon>
        <taxon>Fusobacteriati</taxon>
        <taxon>Fusobacteriota</taxon>
        <taxon>Fusobacteriia</taxon>
        <taxon>Fusobacteriales</taxon>
        <taxon>Haliovirgaceae</taxon>
        <taxon>Haliovirga</taxon>
    </lineage>
</organism>